<evidence type="ECO:0000313" key="2">
    <source>
        <dbReference type="Proteomes" id="UP000032142"/>
    </source>
</evidence>
<keyword evidence="2" id="KW-1185">Reference proteome</keyword>
<gene>
    <name evidence="1" type="ORF">F383_16193</name>
</gene>
<proteinExistence type="predicted"/>
<dbReference type="Proteomes" id="UP000032142">
    <property type="component" value="Unassembled WGS sequence"/>
</dbReference>
<evidence type="ECO:0000313" key="1">
    <source>
        <dbReference type="EMBL" id="KHG27423.1"/>
    </source>
</evidence>
<protein>
    <submittedName>
        <fullName evidence="1">Polyprotein</fullName>
    </submittedName>
</protein>
<sequence length="65" mass="6958">MCTLHLNCCKIKCSKLSTWLSTRACDLAVLHKSVYPTGLAPPSIGACVATSKGTWARHTGVWLAV</sequence>
<organism evidence="1 2">
    <name type="scientific">Gossypium arboreum</name>
    <name type="common">Tree cotton</name>
    <name type="synonym">Gossypium nanking</name>
    <dbReference type="NCBI Taxonomy" id="29729"/>
    <lineage>
        <taxon>Eukaryota</taxon>
        <taxon>Viridiplantae</taxon>
        <taxon>Streptophyta</taxon>
        <taxon>Embryophyta</taxon>
        <taxon>Tracheophyta</taxon>
        <taxon>Spermatophyta</taxon>
        <taxon>Magnoliopsida</taxon>
        <taxon>eudicotyledons</taxon>
        <taxon>Gunneridae</taxon>
        <taxon>Pentapetalae</taxon>
        <taxon>rosids</taxon>
        <taxon>malvids</taxon>
        <taxon>Malvales</taxon>
        <taxon>Malvaceae</taxon>
        <taxon>Malvoideae</taxon>
        <taxon>Gossypium</taxon>
    </lineage>
</organism>
<accession>A0A0B0PLT8</accession>
<name>A0A0B0PLT8_GOSAR</name>
<dbReference type="EMBL" id="KN441018">
    <property type="protein sequence ID" value="KHG27423.1"/>
    <property type="molecule type" value="Genomic_DNA"/>
</dbReference>
<reference evidence="2" key="1">
    <citation type="submission" date="2014-09" db="EMBL/GenBank/DDBJ databases">
        <authorList>
            <person name="Mudge J."/>
            <person name="Ramaraj T."/>
            <person name="Lindquist I.E."/>
            <person name="Bharti A.K."/>
            <person name="Sundararajan A."/>
            <person name="Cameron C.T."/>
            <person name="Woodward J.E."/>
            <person name="May G.D."/>
            <person name="Brubaker C."/>
            <person name="Broadhvest J."/>
            <person name="Wilkins T.A."/>
        </authorList>
    </citation>
    <scope>NUCLEOTIDE SEQUENCE</scope>
    <source>
        <strain evidence="2">cv. AKA8401</strain>
    </source>
</reference>
<dbReference type="AlphaFoldDB" id="A0A0B0PLT8"/>